<dbReference type="PANTHER" id="PTHR33050:SF7">
    <property type="entry name" value="RIBONUCLEASE H"/>
    <property type="match status" value="1"/>
</dbReference>
<protein>
    <recommendedName>
        <fullName evidence="1">Reverse transcriptase domain-containing protein</fullName>
    </recommendedName>
</protein>
<dbReference type="GO" id="GO:0009307">
    <property type="term" value="P:DNA restriction-modification system"/>
    <property type="evidence" value="ECO:0007669"/>
    <property type="project" value="InterPro"/>
</dbReference>
<dbReference type="Pfam" id="PF00078">
    <property type="entry name" value="RVT_1"/>
    <property type="match status" value="1"/>
</dbReference>
<dbReference type="Pfam" id="PF05869">
    <property type="entry name" value="Dam"/>
    <property type="match status" value="1"/>
</dbReference>
<dbReference type="CDD" id="cd09275">
    <property type="entry name" value="RNase_HI_RT_DIRS1"/>
    <property type="match status" value="1"/>
</dbReference>
<dbReference type="AlphaFoldDB" id="A0A7S0QVN1"/>
<accession>A0A7S0QVN1</accession>
<dbReference type="InterPro" id="IPR008593">
    <property type="entry name" value="Dam_MeTrfase"/>
</dbReference>
<organism evidence="2">
    <name type="scientific">Pyramimonas obovata</name>
    <dbReference type="NCBI Taxonomy" id="1411642"/>
    <lineage>
        <taxon>Eukaryota</taxon>
        <taxon>Viridiplantae</taxon>
        <taxon>Chlorophyta</taxon>
        <taxon>Pyramimonadophyceae</taxon>
        <taxon>Pyramimonadales</taxon>
        <taxon>Pyramimonadaceae</taxon>
        <taxon>Pyramimonas</taxon>
        <taxon>Pyramimonas incertae sedis</taxon>
    </lineage>
</organism>
<gene>
    <name evidence="2" type="ORF">POBO1169_LOCUS2503</name>
</gene>
<sequence length="605" mass="70637">MMDATRDQIMFMDNEVQRMVDIGAWEEGRRSTWTSPMFLVPKPGTNKWRVIIDLRLLNRYCRDFSIKYETLKKLKSLAQKNDYCFSLDLADGYYCLGIREEDRDYFTVNYRGRLLRLACLPMGWNASPYVFCMLMQPLVRYLRSPLLARGLPTVPSKKRLRTQKWKGIRLLPFLDDYLFLASTYEEALSVRSHVQATLERLGLSRNEKKGYWEPVQVLEHLGLEIDTRKGEFRAPSSKLESIAQLARAILGRASRDRRWVPVKLLSSLAGKAQFLYLAIPAARFYLRELHTVSSSRESWSARVKVTNQLWRDLQWWAQVPTRSNGRSLFRHVETAYLHVDSSDYGWGAVLNDMKTARGFWYDTDRASHITFKELKAVRLAIQSFLPYVGGRAILLHEDNQAVVAVLTHFTTRSPQMMVELRKLWYLLDTNDIHIRPRYIRSAANIWADALSRELDTSDWKLNPKLFKYVDKLWGPHTIDRFASMENRMVDRYNSRWLDPQTEGVDALRFSDASWRRENNWCNPPWELLEELVLKLRNSRAAATVVAPAWRSTAWFQQLQQMASEVILYPPAKDLFFPGRLGAREGVGMTHWSVAVFRVPYRHGCT</sequence>
<dbReference type="GO" id="GO:0003677">
    <property type="term" value="F:DNA binding"/>
    <property type="evidence" value="ECO:0007669"/>
    <property type="project" value="InterPro"/>
</dbReference>
<dbReference type="InterPro" id="IPR000477">
    <property type="entry name" value="RT_dom"/>
</dbReference>
<dbReference type="InterPro" id="IPR043128">
    <property type="entry name" value="Rev_trsase/Diguanyl_cyclase"/>
</dbReference>
<dbReference type="PANTHER" id="PTHR33050">
    <property type="entry name" value="REVERSE TRANSCRIPTASE DOMAIN-CONTAINING PROTEIN"/>
    <property type="match status" value="1"/>
</dbReference>
<dbReference type="GO" id="GO:0009007">
    <property type="term" value="F:site-specific DNA-methyltransferase (adenine-specific) activity"/>
    <property type="evidence" value="ECO:0007669"/>
    <property type="project" value="InterPro"/>
</dbReference>
<name>A0A7S0QVN1_9CHLO</name>
<dbReference type="InterPro" id="IPR052055">
    <property type="entry name" value="Hepadnavirus_pol/RT"/>
</dbReference>
<dbReference type="Gene3D" id="3.10.10.10">
    <property type="entry name" value="HIV Type 1 Reverse Transcriptase, subunit A, domain 1"/>
    <property type="match status" value="1"/>
</dbReference>
<dbReference type="InterPro" id="IPR043502">
    <property type="entry name" value="DNA/RNA_pol_sf"/>
</dbReference>
<feature type="domain" description="Reverse transcriptase" evidence="1">
    <location>
        <begin position="21"/>
        <end position="225"/>
    </location>
</feature>
<evidence type="ECO:0000313" key="2">
    <source>
        <dbReference type="EMBL" id="CAD8652456.1"/>
    </source>
</evidence>
<dbReference type="EMBL" id="HBFA01004904">
    <property type="protein sequence ID" value="CAD8652456.1"/>
    <property type="molecule type" value="Transcribed_RNA"/>
</dbReference>
<reference evidence="2" key="1">
    <citation type="submission" date="2021-01" db="EMBL/GenBank/DDBJ databases">
        <authorList>
            <person name="Corre E."/>
            <person name="Pelletier E."/>
            <person name="Niang G."/>
            <person name="Scheremetjew M."/>
            <person name="Finn R."/>
            <person name="Kale V."/>
            <person name="Holt S."/>
            <person name="Cochrane G."/>
            <person name="Meng A."/>
            <person name="Brown T."/>
            <person name="Cohen L."/>
        </authorList>
    </citation>
    <scope>NUCLEOTIDE SEQUENCE</scope>
    <source>
        <strain evidence="2">CCMP722</strain>
    </source>
</reference>
<dbReference type="PROSITE" id="PS50878">
    <property type="entry name" value="RT_POL"/>
    <property type="match status" value="1"/>
</dbReference>
<evidence type="ECO:0000259" key="1">
    <source>
        <dbReference type="PROSITE" id="PS50878"/>
    </source>
</evidence>
<dbReference type="SUPFAM" id="SSF56672">
    <property type="entry name" value="DNA/RNA polymerases"/>
    <property type="match status" value="1"/>
</dbReference>
<proteinExistence type="predicted"/>
<dbReference type="Gene3D" id="3.30.70.270">
    <property type="match status" value="1"/>
</dbReference>